<keyword evidence="7" id="KW-1185">Reference proteome</keyword>
<keyword evidence="2" id="KW-0456">Lyase</keyword>
<dbReference type="Pfam" id="PF01965">
    <property type="entry name" value="DJ-1_PfpI"/>
    <property type="match status" value="1"/>
</dbReference>
<feature type="domain" description="DJ-1/PfpI" evidence="5">
    <location>
        <begin position="116"/>
        <end position="208"/>
    </location>
</feature>
<organism evidence="6 7">
    <name type="scientific">Actinomadura fibrosa</name>
    <dbReference type="NCBI Taxonomy" id="111802"/>
    <lineage>
        <taxon>Bacteria</taxon>
        <taxon>Bacillati</taxon>
        <taxon>Actinomycetota</taxon>
        <taxon>Actinomycetes</taxon>
        <taxon>Streptosporangiales</taxon>
        <taxon>Thermomonosporaceae</taxon>
        <taxon>Actinomadura</taxon>
    </lineage>
</organism>
<dbReference type="CDD" id="cd03141">
    <property type="entry name" value="GATase1_Hsp31_like"/>
    <property type="match status" value="1"/>
</dbReference>
<evidence type="ECO:0000313" key="7">
    <source>
        <dbReference type="Proteomes" id="UP001597063"/>
    </source>
</evidence>
<dbReference type="EMBL" id="JBHTGP010000003">
    <property type="protein sequence ID" value="MFD0683467.1"/>
    <property type="molecule type" value="Genomic_DNA"/>
</dbReference>
<evidence type="ECO:0000259" key="5">
    <source>
        <dbReference type="Pfam" id="PF01965"/>
    </source>
</evidence>
<sequence length="556" mass="61074">MTDQPTDRSLAGARVAVLVESQYIPGELRQLQEGFAAYGAEVDLVSRLWGQPSLHFYSTVEPAGEDDVPPIEWIEVSIDVDDVRPSDYDAVVAVANYPTVRMRYLEAPESTEAAAEAVRQVPAVRFMRDAMRDRRVVKAAPCHALWLLTPCPDVLAGRRVTCNGVLIADVLNAGAVYTPPPAGAPAAEQVVVDDDLVTSTSWHATAKLIDTVRDLVVDRRRSGVPERSGRGRGGRAGRADRGGEPDSVVARAFDLGAEHAEPARREGGTGHRRGKVLTVLSEWGYWGEELVGPLDELDRAGYAVDFCTPNGRRPNAIPVSMDADFFDPPLQRPVTSPEMAARVREMDDPSTEQGARLENPISLAGWFPQRPPFAHPQFVRLLEEYRRDLGEAERRAVDEYDAVLLVGGSGPIVDMVNNQRVHDLILAFHKAGKPIAAECYGVACLAFARDMNQRRSILEGKHVTGHCLEYDYQDGTHFVEARGRFLDFNMGPPPYPLEFMLRDATAPGGAYHGNFGSPVSVIVDYPFVTGRSTGDSVLTGRKLVEVLDEGLRRWGW</sequence>
<evidence type="ECO:0000256" key="1">
    <source>
        <dbReference type="ARBA" id="ARBA00023016"/>
    </source>
</evidence>
<keyword evidence="1" id="KW-0346">Stress response</keyword>
<dbReference type="InterPro" id="IPR002818">
    <property type="entry name" value="DJ-1/PfpI"/>
</dbReference>
<dbReference type="InterPro" id="IPR032633">
    <property type="entry name" value="ThiJ-like"/>
</dbReference>
<gene>
    <name evidence="6" type="ORF">ACFQZM_03065</name>
</gene>
<evidence type="ECO:0000256" key="4">
    <source>
        <dbReference type="SAM" id="MobiDB-lite"/>
    </source>
</evidence>
<dbReference type="PANTHER" id="PTHR48094">
    <property type="entry name" value="PROTEIN/NUCLEIC ACID DEGLYCASE DJ-1-RELATED"/>
    <property type="match status" value="1"/>
</dbReference>
<accession>A0ABW2XFJ2</accession>
<evidence type="ECO:0000256" key="2">
    <source>
        <dbReference type="ARBA" id="ARBA00023239"/>
    </source>
</evidence>
<dbReference type="RefSeq" id="WP_131758331.1">
    <property type="nucleotide sequence ID" value="NZ_CAACUY010000049.1"/>
</dbReference>
<comment type="caution">
    <text evidence="6">The sequence shown here is derived from an EMBL/GenBank/DDBJ whole genome shotgun (WGS) entry which is preliminary data.</text>
</comment>
<reference evidence="7" key="1">
    <citation type="journal article" date="2019" name="Int. J. Syst. Evol. Microbiol.">
        <title>The Global Catalogue of Microorganisms (GCM) 10K type strain sequencing project: providing services to taxonomists for standard genome sequencing and annotation.</title>
        <authorList>
            <consortium name="The Broad Institute Genomics Platform"/>
            <consortium name="The Broad Institute Genome Sequencing Center for Infectious Disease"/>
            <person name="Wu L."/>
            <person name="Ma J."/>
        </authorList>
    </citation>
    <scope>NUCLEOTIDE SEQUENCE [LARGE SCALE GENOMIC DNA]</scope>
    <source>
        <strain evidence="7">JCM 9371</strain>
    </source>
</reference>
<dbReference type="SUPFAM" id="SSF52317">
    <property type="entry name" value="Class I glutamine amidotransferase-like"/>
    <property type="match status" value="2"/>
</dbReference>
<protein>
    <submittedName>
        <fullName evidence="6">DJ-1/PfpI family protein</fullName>
    </submittedName>
</protein>
<proteinExistence type="inferred from homology"/>
<dbReference type="Gene3D" id="3.40.50.880">
    <property type="match status" value="2"/>
</dbReference>
<dbReference type="Proteomes" id="UP001597063">
    <property type="component" value="Unassembled WGS sequence"/>
</dbReference>
<evidence type="ECO:0000256" key="3">
    <source>
        <dbReference type="ARBA" id="ARBA00038493"/>
    </source>
</evidence>
<comment type="similarity">
    <text evidence="3">Belongs to the peptidase C56 family. HSP31-like subfamily.</text>
</comment>
<dbReference type="InterPro" id="IPR050325">
    <property type="entry name" value="Prot/Nucl_acid_deglycase"/>
</dbReference>
<evidence type="ECO:0000313" key="6">
    <source>
        <dbReference type="EMBL" id="MFD0683467.1"/>
    </source>
</evidence>
<feature type="region of interest" description="Disordered" evidence="4">
    <location>
        <begin position="220"/>
        <end position="246"/>
    </location>
</feature>
<feature type="compositionally biased region" description="Basic and acidic residues" evidence="4">
    <location>
        <begin position="220"/>
        <end position="229"/>
    </location>
</feature>
<dbReference type="PANTHER" id="PTHR48094:SF11">
    <property type="entry name" value="GLUTATHIONE-INDEPENDENT GLYOXALASE HSP31-RELATED"/>
    <property type="match status" value="1"/>
</dbReference>
<dbReference type="Pfam" id="PF17124">
    <property type="entry name" value="ThiJ_like"/>
    <property type="match status" value="1"/>
</dbReference>
<name>A0ABW2XFJ2_9ACTN</name>
<dbReference type="InterPro" id="IPR029062">
    <property type="entry name" value="Class_I_gatase-like"/>
</dbReference>